<dbReference type="PANTHER" id="PTHR46708:SF2">
    <property type="entry name" value="FIBRONECTIN TYPE-III DOMAIN-CONTAINING PROTEIN"/>
    <property type="match status" value="1"/>
</dbReference>
<keyword evidence="3" id="KW-0624">Polysaccharide degradation</keyword>
<feature type="domain" description="Fibronectin type-III" evidence="6">
    <location>
        <begin position="676"/>
        <end position="765"/>
    </location>
</feature>
<keyword evidence="2" id="KW-0326">Glycosidase</keyword>
<dbReference type="EMBL" id="JAGFWR010000038">
    <property type="protein sequence ID" value="MBO4165299.1"/>
    <property type="molecule type" value="Genomic_DNA"/>
</dbReference>
<reference evidence="7 8" key="1">
    <citation type="submission" date="2021-03" db="EMBL/GenBank/DDBJ databases">
        <authorList>
            <person name="Lee D.-H."/>
        </authorList>
    </citation>
    <scope>NUCLEOTIDE SEQUENCE [LARGE SCALE GENOMIC DNA]</scope>
    <source>
        <strain evidence="7 8">MMS20-R2-23</strain>
    </source>
</reference>
<dbReference type="InterPro" id="IPR013783">
    <property type="entry name" value="Ig-like_fold"/>
</dbReference>
<dbReference type="InterPro" id="IPR050991">
    <property type="entry name" value="ECM_Regulatory_Proteins"/>
</dbReference>
<evidence type="ECO:0000256" key="4">
    <source>
        <dbReference type="SAM" id="MobiDB-lite"/>
    </source>
</evidence>
<evidence type="ECO:0000313" key="8">
    <source>
        <dbReference type="Proteomes" id="UP000671399"/>
    </source>
</evidence>
<keyword evidence="1" id="KW-0677">Repeat</keyword>
<feature type="domain" description="Fibronectin type-III" evidence="6">
    <location>
        <begin position="766"/>
        <end position="853"/>
    </location>
</feature>
<dbReference type="Proteomes" id="UP000671399">
    <property type="component" value="Unassembled WGS sequence"/>
</dbReference>
<dbReference type="CDD" id="cd00063">
    <property type="entry name" value="FN3"/>
    <property type="match status" value="5"/>
</dbReference>
<feature type="domain" description="Fibronectin type-III" evidence="6">
    <location>
        <begin position="395"/>
        <end position="488"/>
    </location>
</feature>
<comment type="caution">
    <text evidence="7">The sequence shown here is derived from an EMBL/GenBank/DDBJ whole genome shotgun (WGS) entry which is preliminary data.</text>
</comment>
<keyword evidence="8" id="KW-1185">Reference proteome</keyword>
<keyword evidence="2" id="KW-0378">Hydrolase</keyword>
<evidence type="ECO:0000256" key="3">
    <source>
        <dbReference type="ARBA" id="ARBA00023326"/>
    </source>
</evidence>
<proteinExistence type="predicted"/>
<dbReference type="InterPro" id="IPR003961">
    <property type="entry name" value="FN3_dom"/>
</dbReference>
<feature type="region of interest" description="Disordered" evidence="4">
    <location>
        <begin position="469"/>
        <end position="494"/>
    </location>
</feature>
<dbReference type="Pfam" id="PF00041">
    <property type="entry name" value="fn3"/>
    <property type="match status" value="3"/>
</dbReference>
<feature type="domain" description="Fibronectin type-III" evidence="6">
    <location>
        <begin position="582"/>
        <end position="674"/>
    </location>
</feature>
<keyword evidence="5" id="KW-0812">Transmembrane</keyword>
<feature type="transmembrane region" description="Helical" evidence="5">
    <location>
        <begin position="32"/>
        <end position="51"/>
    </location>
</feature>
<evidence type="ECO:0000259" key="6">
    <source>
        <dbReference type="PROSITE" id="PS50853"/>
    </source>
</evidence>
<evidence type="ECO:0000256" key="1">
    <source>
        <dbReference type="ARBA" id="ARBA00022737"/>
    </source>
</evidence>
<evidence type="ECO:0000256" key="5">
    <source>
        <dbReference type="SAM" id="Phobius"/>
    </source>
</evidence>
<accession>A0ABS3VID2</accession>
<dbReference type="InterPro" id="IPR036116">
    <property type="entry name" value="FN3_sf"/>
</dbReference>
<dbReference type="PROSITE" id="PS50853">
    <property type="entry name" value="FN3"/>
    <property type="match status" value="5"/>
</dbReference>
<organism evidence="7 8">
    <name type="scientific">Micromonospora antibiotica</name>
    <dbReference type="NCBI Taxonomy" id="2807623"/>
    <lineage>
        <taxon>Bacteria</taxon>
        <taxon>Bacillati</taxon>
        <taxon>Actinomycetota</taxon>
        <taxon>Actinomycetes</taxon>
        <taxon>Micromonosporales</taxon>
        <taxon>Micromonosporaceae</taxon>
        <taxon>Micromonospora</taxon>
    </lineage>
</organism>
<dbReference type="RefSeq" id="WP_208570803.1">
    <property type="nucleotide sequence ID" value="NZ_JAGFWR010000038.1"/>
</dbReference>
<dbReference type="PANTHER" id="PTHR46708">
    <property type="entry name" value="TENASCIN"/>
    <property type="match status" value="1"/>
</dbReference>
<keyword evidence="3" id="KW-0119">Carbohydrate metabolism</keyword>
<evidence type="ECO:0000256" key="2">
    <source>
        <dbReference type="ARBA" id="ARBA00023295"/>
    </source>
</evidence>
<gene>
    <name evidence="7" type="ORF">JQN83_31545</name>
</gene>
<evidence type="ECO:0000313" key="7">
    <source>
        <dbReference type="EMBL" id="MBO4165299.1"/>
    </source>
</evidence>
<dbReference type="Gene3D" id="2.60.40.10">
    <property type="entry name" value="Immunoglobulins"/>
    <property type="match status" value="5"/>
</dbReference>
<dbReference type="SUPFAM" id="SSF49265">
    <property type="entry name" value="Fibronectin type III"/>
    <property type="match status" value="3"/>
</dbReference>
<name>A0ABS3VID2_9ACTN</name>
<feature type="region of interest" description="Disordered" evidence="4">
    <location>
        <begin position="392"/>
        <end position="413"/>
    </location>
</feature>
<sequence>MTGRRGFLVAVVDPVRQLAGVRRGLTGTRRPVRWLLVVGLLVLLATVPGAAPHRALPDSGPVAARLAAAFDDYGDTSGRWNGADRTASVRLPDGRLLWLFSDTFLGPVHPDGSRPRTAPFIHNSAIVQRGDQLAETVHGGTTEDPRDLVPPTAPGEFSWIGDATVSGDTLQVLVHRYRRTGLSPLDHTLVGTALASFALPTLTPTGVRPLPLGARVSWGSELLRDGGHTYVYGTEAAGGAKFAHLARVAGDDLTGRWEFWTGDGWSTDDRASTRLLSGVGTAYGVQRIGGRYVLVTQENNLVFSGDLVAYSADAPTGPFTGPDYLHQAPETAAGHLVYDVDLHPELARPGRLLLSYNVNDVDDSVTYADAGLYRPRFVELAWPRDRPDHADLPPAPSTLTARPGGAGTAELDWPPVRADDELRYQVHRRDVTAGQTHFVRIGEPTTAPRFSADFLTNGHDYEFRVSTLGRRGESAPSPVGRVTATVPPPPPPQGLRAVPGRAGDVALGWEPVPFVQLFRVTQHDLGTGEETTVGTFTGTTATVGFLRHAHTYAFTVVAVGGGGDSPPSEPVRATALVTPPAPPPGLVAFGQPDGTVRLSWRTLGPGVSYRVYRRDLTAGTPQDGPPAVEVSAGHVARHLTHGHEYEFTVDAVNDGGAGARSAPVRARARFTAPTAAPTDLRAEAGAGSVELTWRASVADGWHRVYRRDVSAGERDFTAEEIPTRGTRAVVPGLRNGHEYEFTVAATNQAGAGPRSAPVRVTPQLPTPTGLDVTATGSGEVRLTWRSAGSGFAYRVHWRDATTGERWRVGPYPVRETRHQAVLLARGHDYRFRVAVTDGRDDGPPSPEVGVRVR</sequence>
<keyword evidence="5" id="KW-1133">Transmembrane helix</keyword>
<protein>
    <submittedName>
        <fullName evidence="7">DUF5005 domain-containing protein</fullName>
    </submittedName>
</protein>
<keyword evidence="5" id="KW-0472">Membrane</keyword>
<dbReference type="SMART" id="SM00060">
    <property type="entry name" value="FN3"/>
    <property type="match status" value="5"/>
</dbReference>
<feature type="domain" description="Fibronectin type-III" evidence="6">
    <location>
        <begin position="491"/>
        <end position="581"/>
    </location>
</feature>